<dbReference type="SUPFAM" id="SSF52540">
    <property type="entry name" value="P-loop containing nucleoside triphosphate hydrolases"/>
    <property type="match status" value="1"/>
</dbReference>
<dbReference type="OrthoDB" id="9795626at2"/>
<proteinExistence type="inferred from homology"/>
<evidence type="ECO:0000256" key="3">
    <source>
        <dbReference type="ARBA" id="ARBA00013368"/>
    </source>
</evidence>
<feature type="compositionally biased region" description="Basic and acidic residues" evidence="5">
    <location>
        <begin position="245"/>
        <end position="259"/>
    </location>
</feature>
<feature type="domain" description="Rad50/SbcC-type AAA" evidence="6">
    <location>
        <begin position="24"/>
        <end position="216"/>
    </location>
</feature>
<keyword evidence="4" id="KW-0175">Coiled coil</keyword>
<sequence>MQSGDASPRSCSESEEGALMQLHRLEVEGFGPFRERQTVDFDAFADDGIFLIAGRTGAGKSSILDAVCFGLYGGVPRYEGGEKRLRSDHCEPDDVTEVVVEFSTPAGRYRVMRSPEYERPKKRGGGMTVQPAAVQLHTMVGGEWIGLAAKEREAAYELDEILQLSREQFLQVILLAQNRFSEFLLAGSKERQSLLRRLFGTERFEDVQARFDERRKAAEQALGARLATVSARLEEGERLVSNADLGHDSEGQGEDRGAIESEPVAVTNEERLDGLRRAKARADYRAERRAAERLEAEKQSDAADAALAIAREEQRAQIERDRARAALARLEADEPHIAAARSELQNARAAELLRGPIATAATAAAAHETALEAEERARAAWEAHDIVADDLAEWAADRTAQIGAWQRAAELERSASALDAELAAASDAVAAATARIEATEADRVALPAQLDELTLARDAARQLAGRVGDLAAARDAAAVRHAAALEAVRLRATHADAERELADASVALAAAQAALAQLRQRRLDGFAGELATSLHEGEACPVCGSHEHPAPAVHADPVSADDVDEAEAARDAIAQRERDAAELTSTLRADLAAAITRADAREVDEARAELDAATAAHAQSADASEQQTALEQQREVLLERIRRLDSDRERDSTALAAAREAHALVAQRVADTREAIAEARGSYESVAERLTAMRAEVQAALALVEAVAERTRRAEAATVANAEQDAALEASEFDGVAAVELALRTAAAQAALESRVTQHSVQREKERAILLDLELRTLPEETIDLGPAELLSLTARQRWSAAVDEAGRAAGVSEQLTAVIEATASEHARIADDATDYEVLRGLADTIAGRGANVRKMTLETFVLAAELEEIVDAANRRLSDMSTGRYQLRHSDALAARGAASGLGIVVFDAFTGQTRPAQSLSGGETFLSSLALALGLAEVVTARAGGIRLDTLFIDEGFGSLDGDTLDVAMRTLDELRQGGRTVGVISHVEAMQEQIPAQLRVRATSSGPSVIEAR</sequence>
<dbReference type="Proteomes" id="UP000316125">
    <property type="component" value="Chromosome"/>
</dbReference>
<protein>
    <recommendedName>
        <fullName evidence="3">Nuclease SbcCD subunit C</fullName>
    </recommendedName>
</protein>
<evidence type="ECO:0000256" key="4">
    <source>
        <dbReference type="SAM" id="Coils"/>
    </source>
</evidence>
<evidence type="ECO:0000313" key="8">
    <source>
        <dbReference type="Proteomes" id="UP000316125"/>
    </source>
</evidence>
<dbReference type="Pfam" id="PF13476">
    <property type="entry name" value="AAA_23"/>
    <property type="match status" value="1"/>
</dbReference>
<feature type="region of interest" description="Disordered" evidence="5">
    <location>
        <begin position="611"/>
        <end position="631"/>
    </location>
</feature>
<dbReference type="InterPro" id="IPR027417">
    <property type="entry name" value="P-loop_NTPase"/>
</dbReference>
<dbReference type="Gene3D" id="3.40.50.300">
    <property type="entry name" value="P-loop containing nucleotide triphosphate hydrolases"/>
    <property type="match status" value="2"/>
</dbReference>
<gene>
    <name evidence="7" type="ORF">FIV50_03715</name>
</gene>
<feature type="coiled-coil region" evidence="4">
    <location>
        <begin position="494"/>
        <end position="521"/>
    </location>
</feature>
<dbReference type="PANTHER" id="PTHR32114:SF2">
    <property type="entry name" value="ABC TRANSPORTER ABCH.3"/>
    <property type="match status" value="1"/>
</dbReference>
<name>A0A4Y5YMC8_9MICO</name>
<dbReference type="AlphaFoldDB" id="A0A4Y5YMC8"/>
<evidence type="ECO:0000256" key="2">
    <source>
        <dbReference type="ARBA" id="ARBA00011322"/>
    </source>
</evidence>
<feature type="coiled-coil region" evidence="4">
    <location>
        <begin position="277"/>
        <end position="333"/>
    </location>
</feature>
<dbReference type="Pfam" id="PF13558">
    <property type="entry name" value="SbcC_Walker_B"/>
    <property type="match status" value="1"/>
</dbReference>
<feature type="region of interest" description="Disordered" evidence="5">
    <location>
        <begin position="240"/>
        <end position="264"/>
    </location>
</feature>
<dbReference type="InterPro" id="IPR038729">
    <property type="entry name" value="Rad50/SbcC_AAA"/>
</dbReference>
<dbReference type="EMBL" id="CP041040">
    <property type="protein sequence ID" value="QDE33970.1"/>
    <property type="molecule type" value="Genomic_DNA"/>
</dbReference>
<dbReference type="PANTHER" id="PTHR32114">
    <property type="entry name" value="ABC TRANSPORTER ABCH.3"/>
    <property type="match status" value="1"/>
</dbReference>
<dbReference type="GO" id="GO:0016887">
    <property type="term" value="F:ATP hydrolysis activity"/>
    <property type="evidence" value="ECO:0007669"/>
    <property type="project" value="InterPro"/>
</dbReference>
<reference evidence="7 8" key="1">
    <citation type="submission" date="2019-06" db="EMBL/GenBank/DDBJ databases">
        <title>Complete genome of Microbacterium foliorum M2.</title>
        <authorList>
            <person name="Cao G."/>
        </authorList>
    </citation>
    <scope>NUCLEOTIDE SEQUENCE [LARGE SCALE GENOMIC DNA]</scope>
    <source>
        <strain evidence="7 8">M2</strain>
    </source>
</reference>
<evidence type="ECO:0000313" key="7">
    <source>
        <dbReference type="EMBL" id="QDE33970.1"/>
    </source>
</evidence>
<evidence type="ECO:0000256" key="5">
    <source>
        <dbReference type="SAM" id="MobiDB-lite"/>
    </source>
</evidence>
<comment type="similarity">
    <text evidence="1">Belongs to the SMC family. SbcC subfamily.</text>
</comment>
<organism evidence="7 8">
    <name type="scientific">Microbacterium foliorum</name>
    <dbReference type="NCBI Taxonomy" id="104336"/>
    <lineage>
        <taxon>Bacteria</taxon>
        <taxon>Bacillati</taxon>
        <taxon>Actinomycetota</taxon>
        <taxon>Actinomycetes</taxon>
        <taxon>Micrococcales</taxon>
        <taxon>Microbacteriaceae</taxon>
        <taxon>Microbacterium</taxon>
    </lineage>
</organism>
<comment type="subunit">
    <text evidence="2">Heterodimer of SbcC and SbcD.</text>
</comment>
<evidence type="ECO:0000256" key="1">
    <source>
        <dbReference type="ARBA" id="ARBA00006930"/>
    </source>
</evidence>
<feature type="compositionally biased region" description="Low complexity" evidence="5">
    <location>
        <begin position="611"/>
        <end position="623"/>
    </location>
</feature>
<feature type="coiled-coil region" evidence="4">
    <location>
        <begin position="408"/>
        <end position="442"/>
    </location>
</feature>
<evidence type="ECO:0000259" key="6">
    <source>
        <dbReference type="Pfam" id="PF13476"/>
    </source>
</evidence>
<accession>A0A4Y5YMC8</accession>
<dbReference type="GO" id="GO:0006302">
    <property type="term" value="P:double-strand break repair"/>
    <property type="evidence" value="ECO:0007669"/>
    <property type="project" value="InterPro"/>
</dbReference>